<dbReference type="OMA" id="QEEMAWS"/>
<dbReference type="GO" id="GO:0005787">
    <property type="term" value="C:signal peptidase complex"/>
    <property type="evidence" value="ECO:0007669"/>
    <property type="project" value="InterPro"/>
</dbReference>
<evidence type="ECO:0000256" key="9">
    <source>
        <dbReference type="ARBA" id="ARBA00033146"/>
    </source>
</evidence>
<comment type="function">
    <text evidence="10">Essential component of the signal peptidase complex (SPC) which catalyzes the cleavage of N-terminal signal sequences from nascent proteins as they are translocated into the lumen of the endoplasmic reticulum. Essential for the SPC catalytic activity, possibly by stabilizing and positioning the active center of the complex close to the lumenal surface. Essential for viability.</text>
</comment>
<dbReference type="VEuPathDB" id="MicrosporidiaDB:NBO_1365gi004"/>
<evidence type="ECO:0000256" key="2">
    <source>
        <dbReference type="ARBA" id="ARBA00009289"/>
    </source>
</evidence>
<evidence type="ECO:0000313" key="12">
    <source>
        <dbReference type="EMBL" id="ABO69716.1"/>
    </source>
</evidence>
<organism evidence="12">
    <name type="scientific">Nosema bombycis</name>
    <name type="common">Microsporidian parasite</name>
    <name type="synonym">Pebrine of silkworm</name>
    <dbReference type="NCBI Taxonomy" id="27978"/>
    <lineage>
        <taxon>Eukaryota</taxon>
        <taxon>Fungi</taxon>
        <taxon>Fungi incertae sedis</taxon>
        <taxon>Microsporidia</taxon>
        <taxon>Nosematidae</taxon>
        <taxon>Nosema</taxon>
    </lineage>
</organism>
<comment type="similarity">
    <text evidence="2">Belongs to the SPCS3 family.</text>
</comment>
<evidence type="ECO:0000256" key="10">
    <source>
        <dbReference type="ARBA" id="ARBA00045670"/>
    </source>
</evidence>
<protein>
    <recommendedName>
        <fullName evidence="8">Signal peptidase complex subunit 3</fullName>
    </recommendedName>
    <alternativeName>
        <fullName evidence="9">Microsomal signal peptidase subunit 3</fullName>
    </alternativeName>
</protein>
<feature type="transmembrane region" description="Helical" evidence="11">
    <location>
        <begin position="15"/>
        <end position="34"/>
    </location>
</feature>
<evidence type="ECO:0000256" key="3">
    <source>
        <dbReference type="ARBA" id="ARBA00022692"/>
    </source>
</evidence>
<dbReference type="PANTHER" id="PTHR12804">
    <property type="entry name" value="MICROSOMAL SIGNAL PEPTIDASE 23 KD SUBUNIT SPC22/23"/>
    <property type="match status" value="1"/>
</dbReference>
<dbReference type="GO" id="GO:0006465">
    <property type="term" value="P:signal peptide processing"/>
    <property type="evidence" value="ECO:0007669"/>
    <property type="project" value="InterPro"/>
</dbReference>
<evidence type="ECO:0000256" key="1">
    <source>
        <dbReference type="ARBA" id="ARBA00004648"/>
    </source>
</evidence>
<dbReference type="AlphaFoldDB" id="A5JEK5"/>
<sequence length="149" mass="17165">MHLAHKRASFVFSSLFNPTLILLFSIFVCSLLFVKPLPKANIQVVSLDASTYRRVLTFNPNVDLNDQFNFNVKQIFVYLRAIYPSRSSEILWSQIVRRCDPKILKSVVKSNYQIKGEVGKNVILELRGNYCPFVGIIRDFSFGQVNFIL</sequence>
<evidence type="ECO:0000256" key="6">
    <source>
        <dbReference type="ARBA" id="ARBA00022989"/>
    </source>
</evidence>
<evidence type="ECO:0000256" key="5">
    <source>
        <dbReference type="ARBA" id="ARBA00022968"/>
    </source>
</evidence>
<keyword evidence="3 11" id="KW-0812">Transmembrane</keyword>
<dbReference type="Pfam" id="PF04573">
    <property type="entry name" value="SPC22"/>
    <property type="match status" value="1"/>
</dbReference>
<keyword evidence="4" id="KW-0256">Endoplasmic reticulum</keyword>
<comment type="subcellular location">
    <subcellularLocation>
        <location evidence="1">Endoplasmic reticulum membrane</location>
        <topology evidence="1">Single-pass type II membrane protein</topology>
    </subcellularLocation>
</comment>
<dbReference type="PANTHER" id="PTHR12804:SF0">
    <property type="entry name" value="SIGNAL PEPTIDASE COMPLEX SUBUNIT 3"/>
    <property type="match status" value="1"/>
</dbReference>
<evidence type="ECO:0000256" key="11">
    <source>
        <dbReference type="SAM" id="Phobius"/>
    </source>
</evidence>
<keyword evidence="7 11" id="KW-0472">Membrane</keyword>
<keyword evidence="5" id="KW-0735">Signal-anchor</keyword>
<keyword evidence="6 11" id="KW-1133">Transmembrane helix</keyword>
<dbReference type="InterPro" id="IPR007653">
    <property type="entry name" value="SPC3"/>
</dbReference>
<evidence type="ECO:0000256" key="8">
    <source>
        <dbReference type="ARBA" id="ARBA00029556"/>
    </source>
</evidence>
<reference evidence="12" key="1">
    <citation type="journal article" date="2007" name="J. Eukaryot. Microbiol.">
        <title>A complete Sec61 complex in Nosema bombycis and its comparative genomics analyses.</title>
        <authorList>
            <person name="Wu Z."/>
            <person name="Li Y."/>
            <person name="Pan G."/>
            <person name="Li C."/>
            <person name="Hu J."/>
            <person name="Liu H."/>
            <person name="Zhou Z."/>
            <person name="Xiang Z."/>
        </authorList>
    </citation>
    <scope>NUCLEOTIDE SEQUENCE</scope>
</reference>
<dbReference type="GO" id="GO:0045047">
    <property type="term" value="P:protein targeting to ER"/>
    <property type="evidence" value="ECO:0007669"/>
    <property type="project" value="TreeGrafter"/>
</dbReference>
<accession>A5JEK5</accession>
<proteinExistence type="inferred from homology"/>
<dbReference type="EMBL" id="EF103587">
    <property type="protein sequence ID" value="ABO69716.1"/>
    <property type="molecule type" value="Genomic_DNA"/>
</dbReference>
<evidence type="ECO:0000256" key="4">
    <source>
        <dbReference type="ARBA" id="ARBA00022824"/>
    </source>
</evidence>
<evidence type="ECO:0000256" key="7">
    <source>
        <dbReference type="ARBA" id="ARBA00023136"/>
    </source>
</evidence>
<name>A5JEK5_NOSBO</name>